<dbReference type="AlphaFoldDB" id="A0ABC8XWC4"/>
<proteinExistence type="predicted"/>
<name>A0ABC8XWC4_9POAL</name>
<keyword evidence="1 3" id="KW-0732">Signal</keyword>
<protein>
    <recommendedName>
        <fullName evidence="4">Gnk2-homologous domain-containing protein</fullName>
    </recommendedName>
</protein>
<sequence length="283" mass="28772">MALATRSGLPVVVVLLVVLVTAEHAVAIKIDASAAFGHFPALLDCAPKPPPSNNDGAFRANVLSALAELPSAAAAAPTGFAATRSSGGAGDRAFARGLCFGVGKRRGSSRGDCLACLSAAARDVVVAGAGSGCGSSRRGAVWRAGCFLAYADTNASSAHEDAFRGWFYADGSGPAAALWSQCAGDRAAAECSRCANESARVVPAMKRRGHHLARVHGDAVVVVGYDCYLRVPIDDALPPWQLSAGDGLDFFLKMCTFHGKFSDGVRGAGTAGGGGDSFLESPA</sequence>
<dbReference type="InterPro" id="IPR002902">
    <property type="entry name" value="GNK2"/>
</dbReference>
<evidence type="ECO:0000256" key="2">
    <source>
        <dbReference type="ARBA" id="ARBA00022737"/>
    </source>
</evidence>
<dbReference type="PANTHER" id="PTHR32099">
    <property type="entry name" value="CYSTEINE-RICH REPEAT SECRETORY PROTEIN"/>
    <property type="match status" value="1"/>
</dbReference>
<keyword evidence="6" id="KW-1185">Reference proteome</keyword>
<accession>A0ABC8XWC4</accession>
<keyword evidence="2" id="KW-0677">Repeat</keyword>
<feature type="signal peptide" evidence="3">
    <location>
        <begin position="1"/>
        <end position="27"/>
    </location>
</feature>
<evidence type="ECO:0000313" key="6">
    <source>
        <dbReference type="Proteomes" id="UP001497457"/>
    </source>
</evidence>
<dbReference type="Proteomes" id="UP001497457">
    <property type="component" value="Chromosome 15b"/>
</dbReference>
<reference evidence="5" key="1">
    <citation type="submission" date="2024-10" db="EMBL/GenBank/DDBJ databases">
        <authorList>
            <person name="Ryan C."/>
        </authorList>
    </citation>
    <scope>NUCLEOTIDE SEQUENCE [LARGE SCALE GENOMIC DNA]</scope>
</reference>
<feature type="chain" id="PRO_5044857279" description="Gnk2-homologous domain-containing protein" evidence="3">
    <location>
        <begin position="28"/>
        <end position="283"/>
    </location>
</feature>
<dbReference type="PROSITE" id="PS51473">
    <property type="entry name" value="GNK2"/>
    <property type="match status" value="1"/>
</dbReference>
<gene>
    <name evidence="5" type="ORF">URODEC1_LOCUS28463</name>
</gene>
<dbReference type="PANTHER" id="PTHR32099:SF104">
    <property type="entry name" value="OS01G0774133 PROTEIN"/>
    <property type="match status" value="1"/>
</dbReference>
<dbReference type="EMBL" id="OZ075125">
    <property type="protein sequence ID" value="CAL4934063.1"/>
    <property type="molecule type" value="Genomic_DNA"/>
</dbReference>
<evidence type="ECO:0000256" key="1">
    <source>
        <dbReference type="ARBA" id="ARBA00022729"/>
    </source>
</evidence>
<dbReference type="InterPro" id="IPR038408">
    <property type="entry name" value="GNK2_sf"/>
</dbReference>
<feature type="domain" description="Gnk2-homologous" evidence="4">
    <location>
        <begin position="40"/>
        <end position="155"/>
    </location>
</feature>
<evidence type="ECO:0000259" key="4">
    <source>
        <dbReference type="PROSITE" id="PS51473"/>
    </source>
</evidence>
<organism evidence="5 6">
    <name type="scientific">Urochloa decumbens</name>
    <dbReference type="NCBI Taxonomy" id="240449"/>
    <lineage>
        <taxon>Eukaryota</taxon>
        <taxon>Viridiplantae</taxon>
        <taxon>Streptophyta</taxon>
        <taxon>Embryophyta</taxon>
        <taxon>Tracheophyta</taxon>
        <taxon>Spermatophyta</taxon>
        <taxon>Magnoliopsida</taxon>
        <taxon>Liliopsida</taxon>
        <taxon>Poales</taxon>
        <taxon>Poaceae</taxon>
        <taxon>PACMAD clade</taxon>
        <taxon>Panicoideae</taxon>
        <taxon>Panicodae</taxon>
        <taxon>Paniceae</taxon>
        <taxon>Melinidinae</taxon>
        <taxon>Urochloa</taxon>
    </lineage>
</organism>
<dbReference type="Gene3D" id="3.30.430.20">
    <property type="entry name" value="Gnk2 domain, C-X8-C-X2-C motif"/>
    <property type="match status" value="1"/>
</dbReference>
<evidence type="ECO:0000313" key="5">
    <source>
        <dbReference type="EMBL" id="CAL4934063.1"/>
    </source>
</evidence>
<evidence type="ECO:0000256" key="3">
    <source>
        <dbReference type="SAM" id="SignalP"/>
    </source>
</evidence>
<dbReference type="Pfam" id="PF01657">
    <property type="entry name" value="Stress-antifung"/>
    <property type="match status" value="1"/>
</dbReference>
<dbReference type="CDD" id="cd23509">
    <property type="entry name" value="Gnk2-like"/>
    <property type="match status" value="1"/>
</dbReference>